<dbReference type="SMART" id="SM00028">
    <property type="entry name" value="TPR"/>
    <property type="match status" value="5"/>
</dbReference>
<feature type="transmembrane region" description="Helical" evidence="2">
    <location>
        <begin position="895"/>
        <end position="916"/>
    </location>
</feature>
<keyword evidence="2" id="KW-0812">Transmembrane</keyword>
<keyword evidence="1" id="KW-0802">TPR repeat</keyword>
<dbReference type="Pfam" id="PF13181">
    <property type="entry name" value="TPR_8"/>
    <property type="match status" value="2"/>
</dbReference>
<sequence length="928" mass="104145">MPVKAISTFSVLLLLTFWIAFSQDADRLARAARLFDLAERQYNSEAPTPASDSLALRYYKETIAAYLETGDLPVNAINSFIRRGNILQGQRKYGEAIPEYHTAIRLSRGKKDMPQQFYLAHLYLGTNYYYSFKIDSARYYLEAASDLVSTNAGLPEQDVLFNSLGALYLQSANYEQARNYFSKALLLLDPSVPEYRETSSGFLNNIAYCMMLLDDHQGAFSIYHNLLADPYLRNRVMQNIGHTHFDQGNYDSAMFYFKRVTPRDNSATVRMLQEMARVNIAARQFPSALQLIDSSISLNRRINGAARDYGVAQLLKAVVARELGGAGKALNFIEEGLSGVNEINAPVTLFELLELKADLLVEQFNAMGSVALLQESVKNYIAAIRVANFIRSNFDNDEAKLFFNRDQRAIYQRAAFTVYRLFEKTKDKNILEEYLFVEESLKGNVLGDNLRKNRFRMASTVEPGLLKQENELKQSLAYYTTLVNAASDTALKHELEQERVNAVVALSRLQKKFEKYPGYKLYSSGNLQDGHLLSGMMKSMGKDNAIISYLALDSLFLCLAVSHESAGLFKIDGDSLVKHEIRQFVSALHDRKEGSRYNGYQYGKSIYQKLVDPAWQFCGKQKRWTIITDGILHYIPFEAIPVSGDPGDYLVKHKELGYHYSFSLLNSNKAPQLLSFSDSSWKTLAPFAIRDSNIMRTGLPVLSFSNEEATGKDMVVFKGAAAAKNIFLSQAHSARVLHIATHATANEDSPNGAWINFYPTNPDSVMGYRMFLQEVYPLNLQHTELVILSACETAMGELSVGEGLLSLSRGFLYAGAKGVVASLWLSEDKVTAYLISHLHRELEKGKPVELALQSAKIAFLEDESVPASFKSPNYWSHLVYIGGATPADQRPSRHWLIAGVVLLVSAIALVVLRRLFRGRYVPGRPQQG</sequence>
<accession>A0ABR7M667</accession>
<protein>
    <recommendedName>
        <fullName evidence="3">CHAT domain-containing protein</fullName>
    </recommendedName>
</protein>
<gene>
    <name evidence="4" type="ORF">BC349_06015</name>
</gene>
<keyword evidence="5" id="KW-1185">Reference proteome</keyword>
<proteinExistence type="predicted"/>
<evidence type="ECO:0000259" key="3">
    <source>
        <dbReference type="Pfam" id="PF12770"/>
    </source>
</evidence>
<dbReference type="Pfam" id="PF12770">
    <property type="entry name" value="CHAT"/>
    <property type="match status" value="1"/>
</dbReference>
<feature type="domain" description="CHAT" evidence="3">
    <location>
        <begin position="602"/>
        <end position="882"/>
    </location>
</feature>
<feature type="repeat" description="TPR" evidence="1">
    <location>
        <begin position="234"/>
        <end position="267"/>
    </location>
</feature>
<dbReference type="InterPro" id="IPR024983">
    <property type="entry name" value="CHAT_dom"/>
</dbReference>
<organism evidence="4 5">
    <name type="scientific">Flavihumibacter stibioxidans</name>
    <dbReference type="NCBI Taxonomy" id="1834163"/>
    <lineage>
        <taxon>Bacteria</taxon>
        <taxon>Pseudomonadati</taxon>
        <taxon>Bacteroidota</taxon>
        <taxon>Chitinophagia</taxon>
        <taxon>Chitinophagales</taxon>
        <taxon>Chitinophagaceae</taxon>
        <taxon>Flavihumibacter</taxon>
    </lineage>
</organism>
<comment type="caution">
    <text evidence="4">The sequence shown here is derived from an EMBL/GenBank/DDBJ whole genome shotgun (WGS) entry which is preliminary data.</text>
</comment>
<reference evidence="4 5" key="1">
    <citation type="submission" date="2016-07" db="EMBL/GenBank/DDBJ databases">
        <title>Genome analysis of Flavihumibacter stibioxidans YS-17.</title>
        <authorList>
            <person name="Shi K."/>
            <person name="Han Y."/>
            <person name="Wang G."/>
        </authorList>
    </citation>
    <scope>NUCLEOTIDE SEQUENCE [LARGE SCALE GENOMIC DNA]</scope>
    <source>
        <strain evidence="4 5">YS-17</strain>
    </source>
</reference>
<evidence type="ECO:0000256" key="2">
    <source>
        <dbReference type="SAM" id="Phobius"/>
    </source>
</evidence>
<evidence type="ECO:0000256" key="1">
    <source>
        <dbReference type="PROSITE-ProRule" id="PRU00339"/>
    </source>
</evidence>
<dbReference type="Gene3D" id="1.25.40.10">
    <property type="entry name" value="Tetratricopeptide repeat domain"/>
    <property type="match status" value="2"/>
</dbReference>
<dbReference type="InterPro" id="IPR019734">
    <property type="entry name" value="TPR_rpt"/>
</dbReference>
<dbReference type="SUPFAM" id="SSF48452">
    <property type="entry name" value="TPR-like"/>
    <property type="match status" value="2"/>
</dbReference>
<dbReference type="PROSITE" id="PS50005">
    <property type="entry name" value="TPR"/>
    <property type="match status" value="2"/>
</dbReference>
<keyword evidence="2" id="KW-0472">Membrane</keyword>
<dbReference type="InterPro" id="IPR011990">
    <property type="entry name" value="TPR-like_helical_dom_sf"/>
</dbReference>
<evidence type="ECO:0000313" key="4">
    <source>
        <dbReference type="EMBL" id="MBC6490512.1"/>
    </source>
</evidence>
<dbReference type="Proteomes" id="UP000765802">
    <property type="component" value="Unassembled WGS sequence"/>
</dbReference>
<dbReference type="EMBL" id="MBUA01000001">
    <property type="protein sequence ID" value="MBC6490512.1"/>
    <property type="molecule type" value="Genomic_DNA"/>
</dbReference>
<keyword evidence="2" id="KW-1133">Transmembrane helix</keyword>
<feature type="repeat" description="TPR" evidence="1">
    <location>
        <begin position="158"/>
        <end position="191"/>
    </location>
</feature>
<name>A0ABR7M667_9BACT</name>
<dbReference type="RefSeq" id="WP_187255808.1">
    <property type="nucleotide sequence ID" value="NZ_JBHULF010000006.1"/>
</dbReference>
<dbReference type="PANTHER" id="PTHR10098">
    <property type="entry name" value="RAPSYN-RELATED"/>
    <property type="match status" value="1"/>
</dbReference>
<evidence type="ECO:0000313" key="5">
    <source>
        <dbReference type="Proteomes" id="UP000765802"/>
    </source>
</evidence>